<organism evidence="1 2">
    <name type="scientific">Sphingobacterium deserti</name>
    <dbReference type="NCBI Taxonomy" id="1229276"/>
    <lineage>
        <taxon>Bacteria</taxon>
        <taxon>Pseudomonadati</taxon>
        <taxon>Bacteroidota</taxon>
        <taxon>Sphingobacteriia</taxon>
        <taxon>Sphingobacteriales</taxon>
        <taxon>Sphingobacteriaceae</taxon>
        <taxon>Sphingobacterium</taxon>
    </lineage>
</organism>
<gene>
    <name evidence="1" type="ORF">DI53_2186</name>
</gene>
<dbReference type="InterPro" id="IPR047690">
    <property type="entry name" value="IPExxxVDY_fam"/>
</dbReference>
<dbReference type="Proteomes" id="UP000031802">
    <property type="component" value="Unassembled WGS sequence"/>
</dbReference>
<comment type="caution">
    <text evidence="1">The sequence shown here is derived from an EMBL/GenBank/DDBJ whole genome shotgun (WGS) entry which is preliminary data.</text>
</comment>
<evidence type="ECO:0000313" key="1">
    <source>
        <dbReference type="EMBL" id="KGE13992.1"/>
    </source>
</evidence>
<accession>A0A0B8T0E2</accession>
<dbReference type="RefSeq" id="WP_037498896.1">
    <property type="nucleotide sequence ID" value="NZ_JJMU01000032.1"/>
</dbReference>
<dbReference type="AlphaFoldDB" id="A0A0B8T0E2"/>
<dbReference type="STRING" id="1229276.DI53_2186"/>
<dbReference type="EMBL" id="JJMU01000032">
    <property type="protein sequence ID" value="KGE13992.1"/>
    <property type="molecule type" value="Genomic_DNA"/>
</dbReference>
<keyword evidence="2" id="KW-1185">Reference proteome</keyword>
<proteinExistence type="predicted"/>
<evidence type="ECO:0008006" key="3">
    <source>
        <dbReference type="Google" id="ProtNLM"/>
    </source>
</evidence>
<protein>
    <recommendedName>
        <fullName evidence="3">IPExxxVDY family protein</fullName>
    </recommendedName>
</protein>
<dbReference type="NCBIfam" id="NF033205">
    <property type="entry name" value="IPExxxVDY"/>
    <property type="match status" value="1"/>
</dbReference>
<name>A0A0B8T0E2_9SPHI</name>
<evidence type="ECO:0000313" key="2">
    <source>
        <dbReference type="Proteomes" id="UP000031802"/>
    </source>
</evidence>
<reference evidence="1 2" key="2">
    <citation type="journal article" date="2015" name="PLoS ONE">
        <title>Whole-Genome Optical Mapping and Finished Genome Sequence of Sphingobacterium deserti sp. nov., a New Species Isolated from the Western Desert of China.</title>
        <authorList>
            <person name="Teng C."/>
            <person name="Zhou Z."/>
            <person name="Molnar I."/>
            <person name="Li X."/>
            <person name="Tang R."/>
            <person name="Chen M."/>
            <person name="Wang L."/>
            <person name="Su S."/>
            <person name="Zhang W."/>
            <person name="Lin M."/>
        </authorList>
    </citation>
    <scope>NUCLEOTIDE SEQUENCE [LARGE SCALE GENOMIC DNA]</scope>
    <source>
        <strain evidence="2">ACCC05744</strain>
    </source>
</reference>
<sequence>MSITKRHLTLDLDFDLELDFVLVGISSSLRDYRLCHFISKNTGLAFKRGKEDYLDHKGYVKEKDRDEMDYHIIFEKTKQKGTLKHYFTIYRYCDINFEFEFYLLNNRSSEGGLLVPELPNFDYFLIIKHYIDPEDLKALMDEVKTINEVMFTKELDPTSLKSKENLIF</sequence>
<reference evidence="2" key="1">
    <citation type="submission" date="2014-04" db="EMBL/GenBank/DDBJ databases">
        <title>Whole-Genome optical mapping and complete genome sequence of Sphingobacterium deserti sp. nov., a new spaces isolated from desert in the west of China.</title>
        <authorList>
            <person name="Teng C."/>
            <person name="Zhou Z."/>
            <person name="Li X."/>
            <person name="Chen M."/>
            <person name="Lin M."/>
            <person name="Wang L."/>
            <person name="Su S."/>
            <person name="Zhang C."/>
            <person name="Zhang W."/>
        </authorList>
    </citation>
    <scope>NUCLEOTIDE SEQUENCE [LARGE SCALE GENOMIC DNA]</scope>
    <source>
        <strain evidence="2">ACCC05744</strain>
    </source>
</reference>
<dbReference type="PATRIC" id="fig|1229276.3.peg.2248"/>